<organism evidence="2 3">
    <name type="scientific">Candidatus Nitronereus thalassa</name>
    <dbReference type="NCBI Taxonomy" id="3020898"/>
    <lineage>
        <taxon>Bacteria</taxon>
        <taxon>Pseudomonadati</taxon>
        <taxon>Nitrospirota</taxon>
        <taxon>Nitrospiria</taxon>
        <taxon>Nitrospirales</taxon>
        <taxon>Nitrospiraceae</taxon>
        <taxon>Candidatus Nitronereus</taxon>
    </lineage>
</organism>
<feature type="compositionally biased region" description="Polar residues" evidence="1">
    <location>
        <begin position="52"/>
        <end position="64"/>
    </location>
</feature>
<dbReference type="RefSeq" id="WP_313832853.1">
    <property type="nucleotide sequence ID" value="NZ_JAQOUE010000001.1"/>
</dbReference>
<evidence type="ECO:0000313" key="2">
    <source>
        <dbReference type="EMBL" id="MDT7042444.1"/>
    </source>
</evidence>
<proteinExistence type="predicted"/>
<keyword evidence="3" id="KW-1185">Reference proteome</keyword>
<dbReference type="Proteomes" id="UP001250932">
    <property type="component" value="Unassembled WGS sequence"/>
</dbReference>
<feature type="region of interest" description="Disordered" evidence="1">
    <location>
        <begin position="1"/>
        <end position="64"/>
    </location>
</feature>
<dbReference type="EMBL" id="JAQOUE010000001">
    <property type="protein sequence ID" value="MDT7042444.1"/>
    <property type="molecule type" value="Genomic_DNA"/>
</dbReference>
<evidence type="ECO:0000256" key="1">
    <source>
        <dbReference type="SAM" id="MobiDB-lite"/>
    </source>
</evidence>
<evidence type="ECO:0000313" key="3">
    <source>
        <dbReference type="Proteomes" id="UP001250932"/>
    </source>
</evidence>
<reference evidence="2 3" key="1">
    <citation type="journal article" date="2023" name="ISME J.">
        <title>Cultivation and genomic characterization of novel and ubiquitous marine nitrite-oxidizing bacteria from the Nitrospirales.</title>
        <authorList>
            <person name="Mueller A.J."/>
            <person name="Daebeler A."/>
            <person name="Herbold C.W."/>
            <person name="Kirkegaard R.H."/>
            <person name="Daims H."/>
        </authorList>
    </citation>
    <scope>NUCLEOTIDE SEQUENCE [LARGE SCALE GENOMIC DNA]</scope>
    <source>
        <strain evidence="2 3">EB</strain>
    </source>
</reference>
<protein>
    <submittedName>
        <fullName evidence="2">Uncharacterized protein</fullName>
    </submittedName>
</protein>
<comment type="caution">
    <text evidence="2">The sequence shown here is derived from an EMBL/GenBank/DDBJ whole genome shotgun (WGS) entry which is preliminary data.</text>
</comment>
<feature type="compositionally biased region" description="Polar residues" evidence="1">
    <location>
        <begin position="22"/>
        <end position="43"/>
    </location>
</feature>
<gene>
    <name evidence="2" type="ORF">PPG34_08770</name>
</gene>
<accession>A0ABU3K7V6</accession>
<sequence>MFACARPLRPCSEQALRGPSASVPNQDGSGTRSEVQGHLSAQTAFARKPIRDSTSAALNAGTTN</sequence>
<name>A0ABU3K7V6_9BACT</name>